<protein>
    <submittedName>
        <fullName evidence="5">1-acyl-sn-glycerol-3-phosphate acyltransferase</fullName>
    </submittedName>
</protein>
<evidence type="ECO:0000256" key="1">
    <source>
        <dbReference type="ARBA" id="ARBA00005189"/>
    </source>
</evidence>
<proteinExistence type="predicted"/>
<dbReference type="SUPFAM" id="SSF69593">
    <property type="entry name" value="Glycerol-3-phosphate (1)-acyltransferase"/>
    <property type="match status" value="1"/>
</dbReference>
<dbReference type="RefSeq" id="WP_016451146.1">
    <property type="nucleotide sequence ID" value="NZ_AP025556.1"/>
</dbReference>
<dbReference type="CDD" id="cd07989">
    <property type="entry name" value="LPLAT_AGPAT-like"/>
    <property type="match status" value="1"/>
</dbReference>
<evidence type="ECO:0000313" key="5">
    <source>
        <dbReference type="EMBL" id="QPS81054.1"/>
    </source>
</evidence>
<gene>
    <name evidence="5" type="ORF">I6G47_29480</name>
</gene>
<dbReference type="Proteomes" id="UP000595064">
    <property type="component" value="Chromosome"/>
</dbReference>
<dbReference type="PANTHER" id="PTHR10434">
    <property type="entry name" value="1-ACYL-SN-GLYCEROL-3-PHOSPHATE ACYLTRANSFERASE"/>
    <property type="match status" value="1"/>
</dbReference>
<organism evidence="5 6">
    <name type="scientific">Delftia lacustris</name>
    <dbReference type="NCBI Taxonomy" id="558537"/>
    <lineage>
        <taxon>Bacteria</taxon>
        <taxon>Pseudomonadati</taxon>
        <taxon>Pseudomonadota</taxon>
        <taxon>Betaproteobacteria</taxon>
        <taxon>Burkholderiales</taxon>
        <taxon>Comamonadaceae</taxon>
        <taxon>Delftia</taxon>
    </lineage>
</organism>
<dbReference type="KEGG" id="dla:I6G47_29480"/>
<feature type="domain" description="Phospholipid/glycerol acyltransferase" evidence="4">
    <location>
        <begin position="30"/>
        <end position="150"/>
    </location>
</feature>
<dbReference type="EMBL" id="CP065748">
    <property type="protein sequence ID" value="QPS81054.1"/>
    <property type="molecule type" value="Genomic_DNA"/>
</dbReference>
<evidence type="ECO:0000313" key="6">
    <source>
        <dbReference type="Proteomes" id="UP000595064"/>
    </source>
</evidence>
<sequence length="197" mass="22334">MLPHLLAASARIFIGAYPRWQGSSPQSRQRVYFANHASHLDTVALWAALPRHLRARTRPVAARDYWGRGLHSLLALRGFNAVLIDRHRAQPEQDPLQPLYEALERGDSLILFPEGTRHQETMPQPFKSGLYHLARRFPQVEFIAVYLDNARRCLPKGSVVPLPLICTAWFGPPVELQPGESRLDFLERARAAVESMA</sequence>
<dbReference type="PANTHER" id="PTHR10434:SF11">
    <property type="entry name" value="1-ACYL-SN-GLYCEROL-3-PHOSPHATE ACYLTRANSFERASE"/>
    <property type="match status" value="1"/>
</dbReference>
<reference evidence="5 6" key="1">
    <citation type="submission" date="2020-12" db="EMBL/GenBank/DDBJ databases">
        <title>FDA dAtabase for Regulatory Grade micrObial Sequences (FDA-ARGOS): Supporting development and validation of Infectious Disease Dx tests.</title>
        <authorList>
            <person name="Sproer C."/>
            <person name="Gronow S."/>
            <person name="Severitt S."/>
            <person name="Schroder I."/>
            <person name="Tallon L."/>
            <person name="Sadzewicz L."/>
            <person name="Zhao X."/>
            <person name="Boylan J."/>
            <person name="Ott S."/>
            <person name="Bowen H."/>
            <person name="Vavikolanu K."/>
            <person name="Mehta A."/>
            <person name="Aluvathingal J."/>
            <person name="Nadendla S."/>
            <person name="Lowell S."/>
            <person name="Myers T."/>
            <person name="Yan Y."/>
            <person name="Sichtig H."/>
        </authorList>
    </citation>
    <scope>NUCLEOTIDE SEQUENCE [LARGE SCALE GENOMIC DNA]</scope>
    <source>
        <strain evidence="5 6">FDAARGOS_890</strain>
    </source>
</reference>
<keyword evidence="2 5" id="KW-0808">Transferase</keyword>
<accession>A0A7T2YSG2</accession>
<dbReference type="GO" id="GO:0006654">
    <property type="term" value="P:phosphatidic acid biosynthetic process"/>
    <property type="evidence" value="ECO:0007669"/>
    <property type="project" value="TreeGrafter"/>
</dbReference>
<keyword evidence="3 5" id="KW-0012">Acyltransferase</keyword>
<dbReference type="GO" id="GO:0003841">
    <property type="term" value="F:1-acylglycerol-3-phosphate O-acyltransferase activity"/>
    <property type="evidence" value="ECO:0007669"/>
    <property type="project" value="TreeGrafter"/>
</dbReference>
<dbReference type="AlphaFoldDB" id="A0A7T2YSG2"/>
<evidence type="ECO:0000259" key="4">
    <source>
        <dbReference type="SMART" id="SM00563"/>
    </source>
</evidence>
<keyword evidence="6" id="KW-1185">Reference proteome</keyword>
<name>A0A7T2YSG2_9BURK</name>
<dbReference type="InterPro" id="IPR002123">
    <property type="entry name" value="Plipid/glycerol_acylTrfase"/>
</dbReference>
<comment type="pathway">
    <text evidence="1">Lipid metabolism.</text>
</comment>
<dbReference type="Pfam" id="PF01553">
    <property type="entry name" value="Acyltransferase"/>
    <property type="match status" value="1"/>
</dbReference>
<evidence type="ECO:0000256" key="2">
    <source>
        <dbReference type="ARBA" id="ARBA00022679"/>
    </source>
</evidence>
<evidence type="ECO:0000256" key="3">
    <source>
        <dbReference type="ARBA" id="ARBA00023315"/>
    </source>
</evidence>
<dbReference type="SMART" id="SM00563">
    <property type="entry name" value="PlsC"/>
    <property type="match status" value="1"/>
</dbReference>